<feature type="compositionally biased region" description="Low complexity" evidence="5">
    <location>
        <begin position="755"/>
        <end position="802"/>
    </location>
</feature>
<proteinExistence type="predicted"/>
<dbReference type="PROSITE" id="PS50865">
    <property type="entry name" value="ZF_MYND_2"/>
    <property type="match status" value="1"/>
</dbReference>
<sequence>MVAPQQQLEKAWLAYMLCADRCANVFVERILWQPSQRDVKLRTRALEDAKRALLDLASLHGLEVTWTGAPKDDGSQAPYQWLAAAQQAGVPAWLLRTLRALPTRAATASTASTAWAVCNAADAACVAADAAATALSLCLAPLAMPRLLADWAHTAPHAAGLLDAPLLTALSQAARVMSDLAQHTARPSTRALVADARSPRPPAPGCAGACAQLALTAAQCLRTGMDLLDKQLGDVNKIDDQLRSLKAGGSGQLLTGSNGQPPEIVVHLAEALRESQLPAGAARAILTCPGPQCLGVAGQIERGAVAVPADLDSSVKYTPAWHFGLVIASYLPRALQLRYGGIQCEAARKAAEALGEAMGHPEVAALRQAMLEGVWEHAGLGPGSEAGYESARSALCELVQGSAVSQTMSRAHGRILSGVMGLWQMVCTQQVTLTGAGAVPPEPGVPPELQLARAVARTAEAQCRLSRGQGLWGAYGPVTRLHAIDQEAFLFSMLDEGLTTPLAAPHWAEAAAWALATAVEALASFGRNSNRKDPAHAVAGGVARMEAVARSLKAAWQRGGAPASTAGAGTEAALAGLRRAGLGASLDHALRLAYAAADRAAAPGASEGDRQAALALGPVPARVVAVVEALGLELLAPAEGPDAGPDGPGLSLGLGLGDAGPLAMTVAKRALGLAVQLEAAEAEAAEAGVVQAGAAAAPPTVAEGAAMPAEQPQDRTPGAEALRHSLAAMHVCVVLLKHQRLRRSPPLYSGGGGSTAAAASSGAGAPSEGAAEGPPSEGTAPSSEAAGPAVPGPGPDATVPVTSASAVEGADSGAAVPPTTAGGAGAVSRAAVSGASAPAAATPTPASAEWGCLASELEAFLLQAGSRLAAPAAAAPAAAAPAAAATMAAAVPAAAATMAAAAAAAPTAAATAVAAAAAAAAATTAAAAGAAAARPVPSESRRVASCLAYVAVLCREAQAQGPPLGAPGPPMEAQGPPLEARILGLQPHRLAAAACKLLFAWRGPAMGAVRGDSPAASAAKGGSPAATATTEGGRSPPAASAAVDSTSEASGGASAGGAAAEQGVAPSQAPARAAPKGRPPHVVLTHMTALALARMAAHSPDLASRVACWLRPPAAAEEGGARGDGGGGGGSGGGGGDPTGCCDGCGGAGDPGPGRRFQQAAVALLEQYAATQQGTQPEPPPPESASAPGQDVGPQAAEEEAAAAAAVLAAPLPPLLAAPPAGRVLTQLLVCGCPGCGSFGGRSEAELPLKRCGGCKAVRYCGAGCQRAHWPAHRPECGAMAAAVRRARGKEKGAGGARGDCPSVW</sequence>
<dbReference type="Proteomes" id="UP000612055">
    <property type="component" value="Unassembled WGS sequence"/>
</dbReference>
<feature type="region of interest" description="Disordered" evidence="5">
    <location>
        <begin position="1171"/>
        <end position="1199"/>
    </location>
</feature>
<evidence type="ECO:0000256" key="1">
    <source>
        <dbReference type="ARBA" id="ARBA00022723"/>
    </source>
</evidence>
<gene>
    <name evidence="7" type="ORF">HYH03_017125</name>
</gene>
<evidence type="ECO:0000256" key="3">
    <source>
        <dbReference type="ARBA" id="ARBA00022833"/>
    </source>
</evidence>
<keyword evidence="1" id="KW-0479">Metal-binding</keyword>
<feature type="region of interest" description="Disordered" evidence="5">
    <location>
        <begin position="1010"/>
        <end position="1079"/>
    </location>
</feature>
<evidence type="ECO:0000256" key="5">
    <source>
        <dbReference type="SAM" id="MobiDB-lite"/>
    </source>
</evidence>
<dbReference type="InterPro" id="IPR002893">
    <property type="entry name" value="Znf_MYND"/>
</dbReference>
<keyword evidence="2 4" id="KW-0863">Zinc-finger</keyword>
<feature type="compositionally biased region" description="Low complexity" evidence="5">
    <location>
        <begin position="813"/>
        <end position="825"/>
    </location>
</feature>
<name>A0A835XIJ2_9CHLO</name>
<keyword evidence="3" id="KW-0862">Zinc</keyword>
<evidence type="ECO:0000313" key="7">
    <source>
        <dbReference type="EMBL" id="KAG2484035.1"/>
    </source>
</evidence>
<evidence type="ECO:0000313" key="8">
    <source>
        <dbReference type="Proteomes" id="UP000612055"/>
    </source>
</evidence>
<dbReference type="SUPFAM" id="SSF144232">
    <property type="entry name" value="HIT/MYND zinc finger-like"/>
    <property type="match status" value="1"/>
</dbReference>
<feature type="compositionally biased region" description="Low complexity" evidence="5">
    <location>
        <begin position="1013"/>
        <end position="1030"/>
    </location>
</feature>
<dbReference type="OrthoDB" id="534422at2759"/>
<dbReference type="EMBL" id="JAEHOE010000159">
    <property type="protein sequence ID" value="KAG2484035.1"/>
    <property type="molecule type" value="Genomic_DNA"/>
</dbReference>
<dbReference type="Gene3D" id="6.10.140.2220">
    <property type="match status" value="1"/>
</dbReference>
<evidence type="ECO:0000259" key="6">
    <source>
        <dbReference type="PROSITE" id="PS50865"/>
    </source>
</evidence>
<protein>
    <recommendedName>
        <fullName evidence="6">MYND-type domain-containing protein</fullName>
    </recommendedName>
</protein>
<comment type="caution">
    <text evidence="7">The sequence shown here is derived from an EMBL/GenBank/DDBJ whole genome shotgun (WGS) entry which is preliminary data.</text>
</comment>
<evidence type="ECO:0000256" key="2">
    <source>
        <dbReference type="ARBA" id="ARBA00022771"/>
    </source>
</evidence>
<feature type="region of interest" description="Disordered" evidence="5">
    <location>
        <begin position="746"/>
        <end position="825"/>
    </location>
</feature>
<accession>A0A835XIJ2</accession>
<dbReference type="GO" id="GO:0008270">
    <property type="term" value="F:zinc ion binding"/>
    <property type="evidence" value="ECO:0007669"/>
    <property type="project" value="UniProtKB-KW"/>
</dbReference>
<evidence type="ECO:0000256" key="4">
    <source>
        <dbReference type="PROSITE-ProRule" id="PRU00134"/>
    </source>
</evidence>
<keyword evidence="8" id="KW-1185">Reference proteome</keyword>
<organism evidence="7 8">
    <name type="scientific">Edaphochlamys debaryana</name>
    <dbReference type="NCBI Taxonomy" id="47281"/>
    <lineage>
        <taxon>Eukaryota</taxon>
        <taxon>Viridiplantae</taxon>
        <taxon>Chlorophyta</taxon>
        <taxon>core chlorophytes</taxon>
        <taxon>Chlorophyceae</taxon>
        <taxon>CS clade</taxon>
        <taxon>Chlamydomonadales</taxon>
        <taxon>Chlamydomonadales incertae sedis</taxon>
        <taxon>Edaphochlamys</taxon>
    </lineage>
</organism>
<reference evidence="7" key="1">
    <citation type="journal article" date="2020" name="bioRxiv">
        <title>Comparative genomics of Chlamydomonas.</title>
        <authorList>
            <person name="Craig R.J."/>
            <person name="Hasan A.R."/>
            <person name="Ness R.W."/>
            <person name="Keightley P.D."/>
        </authorList>
    </citation>
    <scope>NUCLEOTIDE SEQUENCE</scope>
    <source>
        <strain evidence="7">CCAP 11/70</strain>
    </source>
</reference>
<feature type="compositionally biased region" description="Low complexity" evidence="5">
    <location>
        <begin position="1047"/>
        <end position="1061"/>
    </location>
</feature>
<feature type="domain" description="MYND-type" evidence="6">
    <location>
        <begin position="1233"/>
        <end position="1277"/>
    </location>
</feature>
<dbReference type="Pfam" id="PF01753">
    <property type="entry name" value="zf-MYND"/>
    <property type="match status" value="1"/>
</dbReference>